<keyword evidence="2" id="KW-1185">Reference proteome</keyword>
<evidence type="ECO:0000313" key="1">
    <source>
        <dbReference type="EMBL" id="KAA3457159.1"/>
    </source>
</evidence>
<name>A0A5B6UH95_9ROSI</name>
<comment type="caution">
    <text evidence="1">The sequence shown here is derived from an EMBL/GenBank/DDBJ whole genome shotgun (WGS) entry which is preliminary data.</text>
</comment>
<proteinExistence type="predicted"/>
<organism evidence="1 2">
    <name type="scientific">Gossypium australe</name>
    <dbReference type="NCBI Taxonomy" id="47621"/>
    <lineage>
        <taxon>Eukaryota</taxon>
        <taxon>Viridiplantae</taxon>
        <taxon>Streptophyta</taxon>
        <taxon>Embryophyta</taxon>
        <taxon>Tracheophyta</taxon>
        <taxon>Spermatophyta</taxon>
        <taxon>Magnoliopsida</taxon>
        <taxon>eudicotyledons</taxon>
        <taxon>Gunneridae</taxon>
        <taxon>Pentapetalae</taxon>
        <taxon>rosids</taxon>
        <taxon>malvids</taxon>
        <taxon>Malvales</taxon>
        <taxon>Malvaceae</taxon>
        <taxon>Malvoideae</taxon>
        <taxon>Gossypium</taxon>
    </lineage>
</organism>
<dbReference type="EMBL" id="SMMG02000011">
    <property type="protein sequence ID" value="KAA3457159.1"/>
    <property type="molecule type" value="Genomic_DNA"/>
</dbReference>
<dbReference type="Proteomes" id="UP000325315">
    <property type="component" value="Unassembled WGS sequence"/>
</dbReference>
<dbReference type="OrthoDB" id="774557at2759"/>
<reference evidence="1" key="1">
    <citation type="submission" date="2019-08" db="EMBL/GenBank/DDBJ databases">
        <authorList>
            <person name="Liu F."/>
        </authorList>
    </citation>
    <scope>NUCLEOTIDE SEQUENCE [LARGE SCALE GENOMIC DNA]</scope>
    <source>
        <strain evidence="1">PA1801</strain>
        <tissue evidence="1">Leaf</tissue>
    </source>
</reference>
<sequence>MFRINDFWCSGSIEMCSKIANFEFFCRGFMRKPFHCCFEEIANLNSLLGFGFQSYMFRNRTYSFLFGYNEEHEAKSKQPSSGCSFMSEY</sequence>
<gene>
    <name evidence="1" type="ORF">EPI10_003871</name>
</gene>
<accession>A0A5B6UH95</accession>
<evidence type="ECO:0000313" key="2">
    <source>
        <dbReference type="Proteomes" id="UP000325315"/>
    </source>
</evidence>
<dbReference type="AlphaFoldDB" id="A0A5B6UH95"/>
<protein>
    <submittedName>
        <fullName evidence="1">Transcriptional corepressor SEUSS-like</fullName>
    </submittedName>
</protein>